<gene>
    <name evidence="5" type="ORF">CPE01_06620</name>
</gene>
<feature type="domain" description="CBM2" evidence="4">
    <location>
        <begin position="23"/>
        <end position="59"/>
    </location>
</feature>
<evidence type="ECO:0000256" key="3">
    <source>
        <dbReference type="SAM" id="SignalP"/>
    </source>
</evidence>
<dbReference type="SUPFAM" id="SSF49384">
    <property type="entry name" value="Carbohydrate-binding domain"/>
    <property type="match status" value="1"/>
</dbReference>
<name>A0A510UQS0_9CELL</name>
<evidence type="ECO:0000259" key="4">
    <source>
        <dbReference type="PROSITE" id="PS51173"/>
    </source>
</evidence>
<evidence type="ECO:0000313" key="5">
    <source>
        <dbReference type="EMBL" id="GEK16929.1"/>
    </source>
</evidence>
<protein>
    <recommendedName>
        <fullName evidence="4">CBM2 domain-containing protein</fullName>
    </recommendedName>
</protein>
<dbReference type="InterPro" id="IPR001919">
    <property type="entry name" value="CBD2"/>
</dbReference>
<reference evidence="5 6" key="1">
    <citation type="submission" date="2019-07" db="EMBL/GenBank/DDBJ databases">
        <title>Whole genome shotgun sequence of Cellulomonas persica NBRC 101101.</title>
        <authorList>
            <person name="Hosoyama A."/>
            <person name="Uohara A."/>
            <person name="Ohji S."/>
            <person name="Ichikawa N."/>
        </authorList>
    </citation>
    <scope>NUCLEOTIDE SEQUENCE [LARGE SCALE GENOMIC DNA]</scope>
    <source>
        <strain evidence="5 6">NBRC 101101</strain>
    </source>
</reference>
<dbReference type="Pfam" id="PF00553">
    <property type="entry name" value="CBM_2"/>
    <property type="match status" value="1"/>
</dbReference>
<dbReference type="InterPro" id="IPR012291">
    <property type="entry name" value="CBM2_carb-bd_dom_sf"/>
</dbReference>
<feature type="chain" id="PRO_5021770438" description="CBM2 domain-containing protein" evidence="3">
    <location>
        <begin position="27"/>
        <end position="59"/>
    </location>
</feature>
<keyword evidence="2" id="KW-0326">Glycosidase</keyword>
<dbReference type="Gene3D" id="2.60.40.290">
    <property type="match status" value="1"/>
</dbReference>
<keyword evidence="6" id="KW-1185">Reference proteome</keyword>
<feature type="signal peptide" evidence="3">
    <location>
        <begin position="1"/>
        <end position="26"/>
    </location>
</feature>
<dbReference type="GO" id="GO:0005975">
    <property type="term" value="P:carbohydrate metabolic process"/>
    <property type="evidence" value="ECO:0007669"/>
    <property type="project" value="InterPro"/>
</dbReference>
<dbReference type="Proteomes" id="UP000321386">
    <property type="component" value="Unassembled WGS sequence"/>
</dbReference>
<dbReference type="GO" id="GO:0004553">
    <property type="term" value="F:hydrolase activity, hydrolyzing O-glycosyl compounds"/>
    <property type="evidence" value="ECO:0007669"/>
    <property type="project" value="InterPro"/>
</dbReference>
<evidence type="ECO:0000313" key="6">
    <source>
        <dbReference type="Proteomes" id="UP000321386"/>
    </source>
</evidence>
<sequence length="59" mass="5322">MAAALGAAGAVGMVAAAVGVAPPALGAAGCSAAYTVTSRWGGGFGADVTVTNLGEALDG</sequence>
<comment type="caution">
    <text evidence="5">The sequence shown here is derived from an EMBL/GenBank/DDBJ whole genome shotgun (WGS) entry which is preliminary data.</text>
</comment>
<proteinExistence type="predicted"/>
<dbReference type="PROSITE" id="PS51173">
    <property type="entry name" value="CBM2"/>
    <property type="match status" value="1"/>
</dbReference>
<keyword evidence="1" id="KW-0378">Hydrolase</keyword>
<dbReference type="AlphaFoldDB" id="A0A510UQS0"/>
<dbReference type="InterPro" id="IPR008965">
    <property type="entry name" value="CBM2/CBM3_carb-bd_dom_sf"/>
</dbReference>
<evidence type="ECO:0000256" key="2">
    <source>
        <dbReference type="ARBA" id="ARBA00023295"/>
    </source>
</evidence>
<keyword evidence="3" id="KW-0732">Signal</keyword>
<organism evidence="5 6">
    <name type="scientific">Cellulomonas persica</name>
    <dbReference type="NCBI Taxonomy" id="76861"/>
    <lineage>
        <taxon>Bacteria</taxon>
        <taxon>Bacillati</taxon>
        <taxon>Actinomycetota</taxon>
        <taxon>Actinomycetes</taxon>
        <taxon>Micrococcales</taxon>
        <taxon>Cellulomonadaceae</taxon>
        <taxon>Cellulomonas</taxon>
    </lineage>
</organism>
<accession>A0A510UQS0</accession>
<dbReference type="GO" id="GO:0030247">
    <property type="term" value="F:polysaccharide binding"/>
    <property type="evidence" value="ECO:0007669"/>
    <property type="project" value="UniProtKB-UniRule"/>
</dbReference>
<dbReference type="EMBL" id="BJUA01000002">
    <property type="protein sequence ID" value="GEK16929.1"/>
    <property type="molecule type" value="Genomic_DNA"/>
</dbReference>
<evidence type="ECO:0000256" key="1">
    <source>
        <dbReference type="ARBA" id="ARBA00022801"/>
    </source>
</evidence>